<evidence type="ECO:0000313" key="3">
    <source>
        <dbReference type="Proteomes" id="UP000250242"/>
    </source>
</evidence>
<proteinExistence type="predicted"/>
<dbReference type="RefSeq" id="WP_113062627.1">
    <property type="nucleotide sequence ID" value="NZ_UATH01000001.1"/>
</dbReference>
<feature type="domain" description="Barnase-EndoU-ColicinE5/D-RelE like" evidence="1">
    <location>
        <begin position="3"/>
        <end position="141"/>
    </location>
</feature>
<reference evidence="2 3" key="1">
    <citation type="submission" date="2018-06" db="EMBL/GenBank/DDBJ databases">
        <authorList>
            <consortium name="Pathogen Informatics"/>
            <person name="Doyle S."/>
        </authorList>
    </citation>
    <scope>NUCLEOTIDE SEQUENCE [LARGE SCALE GENOMIC DNA]</scope>
    <source>
        <strain evidence="2 3">NCTC11009</strain>
    </source>
</reference>
<gene>
    <name evidence="2" type="ORF">NCTC11009_01552</name>
</gene>
<name>A0A2X1UMD7_9BURK</name>
<dbReference type="EMBL" id="UATH01000001">
    <property type="protein sequence ID" value="SPY08326.1"/>
    <property type="molecule type" value="Genomic_DNA"/>
</dbReference>
<dbReference type="AlphaFoldDB" id="A0A2X1UMD7"/>
<evidence type="ECO:0000313" key="2">
    <source>
        <dbReference type="EMBL" id="SPY08326.1"/>
    </source>
</evidence>
<protein>
    <recommendedName>
        <fullName evidence="1">Barnase-EndoU-ColicinE5/D-RelE like domain-containing protein</fullName>
    </recommendedName>
</protein>
<dbReference type="Pfam" id="PF18814">
    <property type="entry name" value="PBECR5"/>
    <property type="match status" value="1"/>
</dbReference>
<sequence length="442" mass="49846">MVTHNLTERNLLHASKMDGIPMASLAVTTKENPLSSFGEITLIGNRDHIDPEGSNKAKVFGSDIYSPRYPTIFSDISKQDSDNLNKRFSGAAKELERHNYEYDIVENIRKQGLESALHSDQAVMYQFLKDKKIPVEIVYKEVQPSGHEHYQSVKSALQRHRDNVNGLMDDELFYREYANELLANIQKNAQLNNKLEANLAKRKAGELEKAIKEGNLLRNHLLRSYVASVIHYANSKNKAPGVDSYRTGANIRKAIEANQAKFDEYVKSIADAIPVNENIYNGTDRQGRAMYQAHTLENVVRKLKKDLRGGEGFSYGLGSVRSLVTPQFRSIQEIQKHKDRLVSHDDFKRIRDEMDNEVSALSAKLGRDGLMLALDVLDIAATKSPVAALEQFNIEKTPERIAAINELLAKLESMPTEYFEGKAKDIISLSLATLWALLFRAI</sequence>
<evidence type="ECO:0000259" key="1">
    <source>
        <dbReference type="Pfam" id="PF18814"/>
    </source>
</evidence>
<organism evidence="2 3">
    <name type="scientific">Oligella urethralis</name>
    <dbReference type="NCBI Taxonomy" id="90245"/>
    <lineage>
        <taxon>Bacteria</taxon>
        <taxon>Pseudomonadati</taxon>
        <taxon>Pseudomonadota</taxon>
        <taxon>Betaproteobacteria</taxon>
        <taxon>Burkholderiales</taxon>
        <taxon>Alcaligenaceae</taxon>
        <taxon>Oligella</taxon>
    </lineage>
</organism>
<dbReference type="Proteomes" id="UP000250242">
    <property type="component" value="Unassembled WGS sequence"/>
</dbReference>
<dbReference type="InterPro" id="IPR040998">
    <property type="entry name" value="PBECR5"/>
</dbReference>
<accession>A0A2X1UMD7</accession>